<organism evidence="9 10">
    <name type="scientific">Nicoliella lavandulae</name>
    <dbReference type="NCBI Taxonomy" id="3082954"/>
    <lineage>
        <taxon>Bacteria</taxon>
        <taxon>Bacillati</taxon>
        <taxon>Bacillota</taxon>
        <taxon>Bacilli</taxon>
        <taxon>Lactobacillales</taxon>
        <taxon>Lactobacillaceae</taxon>
        <taxon>Nicoliella</taxon>
    </lineage>
</organism>
<keyword evidence="4 7" id="KW-0812">Transmembrane</keyword>
<evidence type="ECO:0000256" key="1">
    <source>
        <dbReference type="ARBA" id="ARBA00004651"/>
    </source>
</evidence>
<sequence length="367" mass="40316">MLNQIKKIFTDKLLIISFIVLLLVGLIGTPSFADLNWTTIGALFSLMAVVGLLNHFNLLTIISEKLIMLIHNRRQFVQLMVLISFISAMVMTNDVAIISIVPLYLFTAQRYQMPRLLPTTLITIAANLGSMVTPFGNPQNLFLFNAYHYVPSTFFVVTVPMGMISLGALFLMTQLIDRRTFTADAQSASLPSGWPLWLTIGLALIVLAGVFDLLPIGWVVLITILMTLIINRRTLLSIDYSLLLTFACFFLITGILSRNGFVTHTLEGLMQGRTGTYLTSIVTSQVISNVPAAVLLSKFSHDANAILLGVNIGGLGTLVASLANLLALKQFAQFDKQHVGAFIKQFTIVNVILLVSLGIIGWIMLII</sequence>
<dbReference type="PANTHER" id="PTHR43302">
    <property type="entry name" value="TRANSPORTER ARSB-RELATED"/>
    <property type="match status" value="1"/>
</dbReference>
<feature type="transmembrane region" description="Helical" evidence="7">
    <location>
        <begin position="346"/>
        <end position="366"/>
    </location>
</feature>
<evidence type="ECO:0000256" key="3">
    <source>
        <dbReference type="ARBA" id="ARBA00022475"/>
    </source>
</evidence>
<dbReference type="InterPro" id="IPR004680">
    <property type="entry name" value="Cit_transptr-like_dom"/>
</dbReference>
<feature type="transmembrane region" description="Helical" evidence="7">
    <location>
        <begin position="240"/>
        <end position="257"/>
    </location>
</feature>
<dbReference type="Proteomes" id="UP001370590">
    <property type="component" value="Unassembled WGS sequence"/>
</dbReference>
<reference evidence="9 10" key="1">
    <citation type="submission" date="2023-10" db="EMBL/GenBank/DDBJ databases">
        <title>Nicoliella lavandulae sp. nov. isolated from Lavandula angustifolia flowers.</title>
        <authorList>
            <person name="Alcantara C."/>
            <person name="Zuniga M."/>
            <person name="Landete J.M."/>
            <person name="Monedero V."/>
        </authorList>
    </citation>
    <scope>NUCLEOTIDE SEQUENCE [LARGE SCALE GENOMIC DNA]</scope>
    <source>
        <strain evidence="9 10">Es01</strain>
    </source>
</reference>
<feature type="transmembrane region" description="Helical" evidence="7">
    <location>
        <begin position="303"/>
        <end position="326"/>
    </location>
</feature>
<keyword evidence="5 7" id="KW-1133">Transmembrane helix</keyword>
<feature type="domain" description="Citrate transporter-like" evidence="8">
    <location>
        <begin position="15"/>
        <end position="298"/>
    </location>
</feature>
<feature type="transmembrane region" description="Helical" evidence="7">
    <location>
        <begin position="196"/>
        <end position="228"/>
    </location>
</feature>
<feature type="transmembrane region" description="Helical" evidence="7">
    <location>
        <begin position="39"/>
        <end position="59"/>
    </location>
</feature>
<evidence type="ECO:0000259" key="8">
    <source>
        <dbReference type="Pfam" id="PF03600"/>
    </source>
</evidence>
<accession>A0ABU8SK64</accession>
<feature type="transmembrane region" description="Helical" evidence="7">
    <location>
        <begin position="12"/>
        <end position="33"/>
    </location>
</feature>
<keyword evidence="2" id="KW-0813">Transport</keyword>
<dbReference type="PANTHER" id="PTHR43302:SF5">
    <property type="entry name" value="TRANSPORTER ARSB-RELATED"/>
    <property type="match status" value="1"/>
</dbReference>
<feature type="transmembrane region" description="Helical" evidence="7">
    <location>
        <begin position="149"/>
        <end position="176"/>
    </location>
</feature>
<evidence type="ECO:0000313" key="9">
    <source>
        <dbReference type="EMBL" id="MEJ6400295.1"/>
    </source>
</evidence>
<dbReference type="RefSeq" id="WP_339960108.1">
    <property type="nucleotide sequence ID" value="NZ_JAWMWH010000001.1"/>
</dbReference>
<protein>
    <submittedName>
        <fullName evidence="9">SLC13 family permease</fullName>
    </submittedName>
</protein>
<evidence type="ECO:0000256" key="6">
    <source>
        <dbReference type="ARBA" id="ARBA00023136"/>
    </source>
</evidence>
<evidence type="ECO:0000256" key="7">
    <source>
        <dbReference type="SAM" id="Phobius"/>
    </source>
</evidence>
<evidence type="ECO:0000256" key="4">
    <source>
        <dbReference type="ARBA" id="ARBA00022692"/>
    </source>
</evidence>
<keyword evidence="3" id="KW-1003">Cell membrane</keyword>
<keyword evidence="6 7" id="KW-0472">Membrane</keyword>
<evidence type="ECO:0000256" key="2">
    <source>
        <dbReference type="ARBA" id="ARBA00022448"/>
    </source>
</evidence>
<comment type="caution">
    <text evidence="9">The sequence shown here is derived from an EMBL/GenBank/DDBJ whole genome shotgun (WGS) entry which is preliminary data.</text>
</comment>
<dbReference type="Pfam" id="PF03600">
    <property type="entry name" value="CitMHS"/>
    <property type="match status" value="1"/>
</dbReference>
<proteinExistence type="predicted"/>
<feature type="transmembrane region" description="Helical" evidence="7">
    <location>
        <begin position="79"/>
        <end position="104"/>
    </location>
</feature>
<comment type="subcellular location">
    <subcellularLocation>
        <location evidence="1">Cell membrane</location>
        <topology evidence="1">Multi-pass membrane protein</topology>
    </subcellularLocation>
</comment>
<evidence type="ECO:0000256" key="5">
    <source>
        <dbReference type="ARBA" id="ARBA00022989"/>
    </source>
</evidence>
<name>A0ABU8SK64_9LACO</name>
<dbReference type="EMBL" id="JAWMWH010000001">
    <property type="protein sequence ID" value="MEJ6400295.1"/>
    <property type="molecule type" value="Genomic_DNA"/>
</dbReference>
<keyword evidence="10" id="KW-1185">Reference proteome</keyword>
<evidence type="ECO:0000313" key="10">
    <source>
        <dbReference type="Proteomes" id="UP001370590"/>
    </source>
</evidence>
<feature type="transmembrane region" description="Helical" evidence="7">
    <location>
        <begin position="116"/>
        <end position="137"/>
    </location>
</feature>
<gene>
    <name evidence="9" type="ORF">R4146_03800</name>
</gene>